<feature type="transmembrane region" description="Helical" evidence="1">
    <location>
        <begin position="21"/>
        <end position="42"/>
    </location>
</feature>
<dbReference type="PANTHER" id="PTHR45138">
    <property type="entry name" value="REGULATORY COMPONENTS OF SENSORY TRANSDUCTION SYSTEM"/>
    <property type="match status" value="1"/>
</dbReference>
<gene>
    <name evidence="3" type="ORF">DFI_11920</name>
</gene>
<dbReference type="FunFam" id="3.30.70.270:FF:000001">
    <property type="entry name" value="Diguanylate cyclase domain protein"/>
    <property type="match status" value="1"/>
</dbReference>
<keyword evidence="4" id="KW-1185">Reference proteome</keyword>
<proteinExistence type="predicted"/>
<dbReference type="Gene3D" id="3.30.70.270">
    <property type="match status" value="1"/>
</dbReference>
<dbReference type="PROSITE" id="PS50887">
    <property type="entry name" value="GGDEF"/>
    <property type="match status" value="1"/>
</dbReference>
<feature type="domain" description="GGDEF" evidence="2">
    <location>
        <begin position="229"/>
        <end position="370"/>
    </location>
</feature>
<feature type="transmembrane region" description="Helical" evidence="1">
    <location>
        <begin position="79"/>
        <end position="98"/>
    </location>
</feature>
<keyword evidence="1" id="KW-0812">Transmembrane</keyword>
<dbReference type="Pfam" id="PF00990">
    <property type="entry name" value="GGDEF"/>
    <property type="match status" value="1"/>
</dbReference>
<dbReference type="AlphaFoldDB" id="A0A221SY74"/>
<dbReference type="CDD" id="cd01949">
    <property type="entry name" value="GGDEF"/>
    <property type="match status" value="1"/>
</dbReference>
<dbReference type="GO" id="GO:0043709">
    <property type="term" value="P:cell adhesion involved in single-species biofilm formation"/>
    <property type="evidence" value="ECO:0007669"/>
    <property type="project" value="TreeGrafter"/>
</dbReference>
<dbReference type="InterPro" id="IPR050469">
    <property type="entry name" value="Diguanylate_Cyclase"/>
</dbReference>
<feature type="transmembrane region" description="Helical" evidence="1">
    <location>
        <begin position="131"/>
        <end position="149"/>
    </location>
</feature>
<sequence length="373" mass="40262">MFTHPANLRDHLAALRGRVVLLMNAAFLTYAVVTTLLSPVPITPDALMNGPHKYRTWAALLVTLGTLALWRWPRQVRLVYVPYLIMLSLLSILEVRSLRVTNTAPFHLALWLTGNMAVLPLIFGSRTGAKLAAGMIAAILVGLVSPQADAMGLDGYALADWATTLIVMAAAAASSTMLMQIIENYLNAHDRTAQALEDARVDTVTGLPNRAISEARLDAAVQDAHLHGTPLSVLLLDLDHFKAVNDEHGHQAGDRVLRACAERIAAHVNVPHGLVGRWGGEEFIVVLPGLPEPEARRLGERLREVVAATPIGDLPLTTSVGGTTLQRGPLHPAAPPDLHAQVRENLVRAADLALYQAKRSGRNQVCFLPLNPA</sequence>
<feature type="transmembrane region" description="Helical" evidence="1">
    <location>
        <begin position="54"/>
        <end position="72"/>
    </location>
</feature>
<protein>
    <submittedName>
        <fullName evidence="3">GGDEF domain-containing protein</fullName>
    </submittedName>
</protein>
<name>A0A221SY74_9DEIO</name>
<dbReference type="SUPFAM" id="SSF55073">
    <property type="entry name" value="Nucleotide cyclase"/>
    <property type="match status" value="1"/>
</dbReference>
<reference evidence="3 4" key="1">
    <citation type="submission" date="2017-05" db="EMBL/GenBank/DDBJ databases">
        <title>The complete genome sequence of Deinococcus ficus isolated from the rhizosphere of the Ficus religiosa L. in Taiwan.</title>
        <authorList>
            <person name="Wu K.-M."/>
            <person name="Liao T.-L."/>
            <person name="Liu Y.-M."/>
            <person name="Young C.-C."/>
            <person name="Tsai S.-F."/>
        </authorList>
    </citation>
    <scope>NUCLEOTIDE SEQUENCE [LARGE SCALE GENOMIC DNA]</scope>
    <source>
        <strain evidence="3 4">CC-FR2-10</strain>
    </source>
</reference>
<feature type="transmembrane region" description="Helical" evidence="1">
    <location>
        <begin position="161"/>
        <end position="182"/>
    </location>
</feature>
<evidence type="ECO:0000256" key="1">
    <source>
        <dbReference type="SAM" id="Phobius"/>
    </source>
</evidence>
<dbReference type="NCBIfam" id="TIGR00254">
    <property type="entry name" value="GGDEF"/>
    <property type="match status" value="1"/>
</dbReference>
<dbReference type="GO" id="GO:0052621">
    <property type="term" value="F:diguanylate cyclase activity"/>
    <property type="evidence" value="ECO:0007669"/>
    <property type="project" value="TreeGrafter"/>
</dbReference>
<dbReference type="InterPro" id="IPR043128">
    <property type="entry name" value="Rev_trsase/Diguanyl_cyclase"/>
</dbReference>
<dbReference type="KEGG" id="dfc:DFI_11920"/>
<evidence type="ECO:0000259" key="2">
    <source>
        <dbReference type="PROSITE" id="PS50887"/>
    </source>
</evidence>
<dbReference type="PANTHER" id="PTHR45138:SF9">
    <property type="entry name" value="DIGUANYLATE CYCLASE DGCM-RELATED"/>
    <property type="match status" value="1"/>
</dbReference>
<dbReference type="STRING" id="317577.GCA_000419625_01542"/>
<dbReference type="InterPro" id="IPR000160">
    <property type="entry name" value="GGDEF_dom"/>
</dbReference>
<organism evidence="3 4">
    <name type="scientific">Deinococcus ficus</name>
    <dbReference type="NCBI Taxonomy" id="317577"/>
    <lineage>
        <taxon>Bacteria</taxon>
        <taxon>Thermotogati</taxon>
        <taxon>Deinococcota</taxon>
        <taxon>Deinococci</taxon>
        <taxon>Deinococcales</taxon>
        <taxon>Deinococcaceae</taxon>
        <taxon>Deinococcus</taxon>
    </lineage>
</organism>
<keyword evidence="1" id="KW-0472">Membrane</keyword>
<keyword evidence="1" id="KW-1133">Transmembrane helix</keyword>
<evidence type="ECO:0000313" key="4">
    <source>
        <dbReference type="Proteomes" id="UP000259030"/>
    </source>
</evidence>
<dbReference type="InterPro" id="IPR029787">
    <property type="entry name" value="Nucleotide_cyclase"/>
</dbReference>
<dbReference type="EMBL" id="CP021081">
    <property type="protein sequence ID" value="ASN81607.1"/>
    <property type="molecule type" value="Genomic_DNA"/>
</dbReference>
<accession>A0A221SY74</accession>
<dbReference type="RefSeq" id="WP_051307970.1">
    <property type="nucleotide sequence ID" value="NZ_CP021081.1"/>
</dbReference>
<dbReference type="GO" id="GO:1902201">
    <property type="term" value="P:negative regulation of bacterial-type flagellum-dependent cell motility"/>
    <property type="evidence" value="ECO:0007669"/>
    <property type="project" value="TreeGrafter"/>
</dbReference>
<dbReference type="SMART" id="SM00267">
    <property type="entry name" value="GGDEF"/>
    <property type="match status" value="1"/>
</dbReference>
<evidence type="ECO:0000313" key="3">
    <source>
        <dbReference type="EMBL" id="ASN81607.1"/>
    </source>
</evidence>
<dbReference type="GO" id="GO:0005886">
    <property type="term" value="C:plasma membrane"/>
    <property type="evidence" value="ECO:0007669"/>
    <property type="project" value="TreeGrafter"/>
</dbReference>
<dbReference type="Proteomes" id="UP000259030">
    <property type="component" value="Chromosome"/>
</dbReference>
<feature type="transmembrane region" description="Helical" evidence="1">
    <location>
        <begin position="104"/>
        <end position="124"/>
    </location>
</feature>